<feature type="region of interest" description="Knob domain" evidence="8">
    <location>
        <begin position="549"/>
        <end position="682"/>
    </location>
</feature>
<dbReference type="GO" id="GO:0008270">
    <property type="term" value="F:zinc ion binding"/>
    <property type="evidence" value="ECO:0007669"/>
    <property type="project" value="UniProtKB-KW"/>
</dbReference>
<protein>
    <recommendedName>
        <fullName evidence="8">PAN2-PAN3 deadenylation complex subunit PAN3</fullName>
    </recommendedName>
    <alternativeName>
        <fullName evidence="8">PAB1P-dependent poly(A)-specific ribonuclease</fullName>
    </alternativeName>
    <alternativeName>
        <fullName evidence="8">Poly(A)-nuclease deadenylation complex subunit 3</fullName>
        <shortName evidence="8">PAN deadenylation complex subunit 3</shortName>
    </alternativeName>
</protein>
<proteinExistence type="inferred from homology"/>
<dbReference type="GO" id="GO:0008143">
    <property type="term" value="F:poly(A) binding"/>
    <property type="evidence" value="ECO:0007669"/>
    <property type="project" value="TreeGrafter"/>
</dbReference>
<dbReference type="PANTHER" id="PTHR12272:SF11">
    <property type="entry name" value="PAN2-PAN3 DEADENYLATION COMPLEX SUBUNIT PAN3"/>
    <property type="match status" value="1"/>
</dbReference>
<comment type="domain">
    <text evidence="8">Contains a pseudokinase domain. The protein kinase domain is predicted to be catalytically inactive because some of the residues important for catalytic activity are substituted and it lacks the equivalent of the binding site for a peptide substrate. However, it has retained an ATP-binding site and ATP-binding is required for mRNA degradation, stimulating the activity of the PAN2 nuclease in vitro. The nucleotide-binding site is juxtaposed to the RNase active site of PAN2 in the complex and may actually bind nucleosides of a poly(A) RNA rather than ATP, feeding the poly(A)-tail to the active site of the deadenylase and thus increasing the efficiency with which this distributive enzyme degrades oligo(A) RNAs.</text>
</comment>
<evidence type="ECO:0000256" key="1">
    <source>
        <dbReference type="ARBA" id="ARBA00004496"/>
    </source>
</evidence>
<comment type="domain">
    <text evidence="8">The pseudokinase domain, the coiled-coil (CC), and C-terminal knob domain (CK) form a structural unit (PKC) that forms an extensive high-affinity interaction surface for PAN2.</text>
</comment>
<accession>A0A4U0X8W4</accession>
<dbReference type="PROSITE" id="PS50011">
    <property type="entry name" value="PROTEIN_KINASE_DOM"/>
    <property type="match status" value="1"/>
</dbReference>
<dbReference type="PANTHER" id="PTHR12272">
    <property type="entry name" value="DEADENYLATION COMPLEX SUBUNIT PAN3"/>
    <property type="match status" value="1"/>
</dbReference>
<keyword evidence="12" id="KW-1185">Reference proteome</keyword>
<evidence type="ECO:0000256" key="3">
    <source>
        <dbReference type="ARBA" id="ARBA00022664"/>
    </source>
</evidence>
<name>A0A4U0X8W4_9PEZI</name>
<dbReference type="Gene3D" id="1.20.5.5160">
    <property type="match status" value="1"/>
</dbReference>
<dbReference type="InterPro" id="IPR030844">
    <property type="entry name" value="PAN3"/>
</dbReference>
<keyword evidence="7 8" id="KW-0175">Coiled coil</keyword>
<keyword evidence="3 8" id="KW-0507">mRNA processing</keyword>
<reference evidence="11 12" key="1">
    <citation type="submission" date="2017-03" db="EMBL/GenBank/DDBJ databases">
        <title>Genomes of endolithic fungi from Antarctica.</title>
        <authorList>
            <person name="Coleine C."/>
            <person name="Masonjones S."/>
            <person name="Stajich J.E."/>
        </authorList>
    </citation>
    <scope>NUCLEOTIDE SEQUENCE [LARGE SCALE GENOMIC DNA]</scope>
    <source>
        <strain evidence="11 12">CCFEE 5184</strain>
    </source>
</reference>
<dbReference type="GO" id="GO:0005524">
    <property type="term" value="F:ATP binding"/>
    <property type="evidence" value="ECO:0007669"/>
    <property type="project" value="UniProtKB-UniRule"/>
</dbReference>
<dbReference type="SUPFAM" id="SSF56112">
    <property type="entry name" value="Protein kinase-like (PK-like)"/>
    <property type="match status" value="1"/>
</dbReference>
<dbReference type="FunFam" id="1.10.287.3700:FF:000001">
    <property type="entry name" value="PAN2-PAN3 deadenylation complex subunit PAN3"/>
    <property type="match status" value="1"/>
</dbReference>
<dbReference type="Pfam" id="PF18101">
    <property type="entry name" value="Pan3_CK"/>
    <property type="match status" value="2"/>
</dbReference>
<evidence type="ECO:0000256" key="4">
    <source>
        <dbReference type="ARBA" id="ARBA00022741"/>
    </source>
</evidence>
<keyword evidence="6 8" id="KW-0067">ATP-binding</keyword>
<dbReference type="GO" id="GO:0006397">
    <property type="term" value="P:mRNA processing"/>
    <property type="evidence" value="ECO:0007669"/>
    <property type="project" value="UniProtKB-KW"/>
</dbReference>
<dbReference type="Gene3D" id="1.10.287.3700">
    <property type="match status" value="1"/>
</dbReference>
<evidence type="ECO:0000256" key="6">
    <source>
        <dbReference type="ARBA" id="ARBA00022840"/>
    </source>
</evidence>
<dbReference type="GO" id="GO:0004672">
    <property type="term" value="F:protein kinase activity"/>
    <property type="evidence" value="ECO:0007669"/>
    <property type="project" value="InterPro"/>
</dbReference>
<dbReference type="InterPro" id="IPR041332">
    <property type="entry name" value="Pan3_CK"/>
</dbReference>
<evidence type="ECO:0000256" key="5">
    <source>
        <dbReference type="ARBA" id="ARBA00022771"/>
    </source>
</evidence>
<feature type="domain" description="Protein kinase" evidence="10">
    <location>
        <begin position="254"/>
        <end position="539"/>
    </location>
</feature>
<evidence type="ECO:0000313" key="12">
    <source>
        <dbReference type="Proteomes" id="UP000309340"/>
    </source>
</evidence>
<comment type="domain">
    <text evidence="8">The N-terminal zinc finger binds to poly(A) RNA.</text>
</comment>
<dbReference type="Proteomes" id="UP000309340">
    <property type="component" value="Unassembled WGS sequence"/>
</dbReference>
<keyword evidence="4 8" id="KW-0547">Nucleotide-binding</keyword>
<dbReference type="OrthoDB" id="204958at2759"/>
<dbReference type="InterPro" id="IPR011009">
    <property type="entry name" value="Kinase-like_dom_sf"/>
</dbReference>
<evidence type="ECO:0000256" key="7">
    <source>
        <dbReference type="ARBA" id="ARBA00023054"/>
    </source>
</evidence>
<dbReference type="GO" id="GO:0031251">
    <property type="term" value="C:PAN complex"/>
    <property type="evidence" value="ECO:0007669"/>
    <property type="project" value="UniProtKB-UniRule"/>
</dbReference>
<comment type="function">
    <text evidence="8">Regulatory subunit of the poly(A)-nuclease (PAN) deadenylation complex, one of two cytoplasmic mRNA deadenylases involved in mRNA turnover. PAN specifically shortens poly(A) tails of RNA and the activity is stimulated by poly(A)-binding protein PAB1. PAN deadenylation is followed by rapid degradation of the shortened mRNA tails by the CCR4-NOT complex. Deadenylated mRNAs are then degraded by two alternative mechanisms, namely exosome-mediated 3'-5' exonucleolytic degradation, or deadenlyation-dependent mRNA decaping and subsequent 5'-3' exonucleolytic degradation by XRN1. May also be involved in post-transcriptional maturation of mRNA poly(A) tails. PAN3 acts as a positive regulator for PAN activity, recruiting the catalytic subunit PAN2 to mRNA via its interaction with RNA and with PAB1.</text>
</comment>
<feature type="compositionally biased region" description="Low complexity" evidence="9">
    <location>
        <begin position="559"/>
        <end position="578"/>
    </location>
</feature>
<dbReference type="AlphaFoldDB" id="A0A4U0X8W4"/>
<keyword evidence="5" id="KW-0479">Metal-binding</keyword>
<comment type="subcellular location">
    <subcellularLocation>
        <location evidence="1 8">Cytoplasm</location>
    </subcellularLocation>
</comment>
<dbReference type="STRING" id="329884.A0A4U0X8W4"/>
<comment type="caution">
    <text evidence="8">Lacks conserved residue(s) required for the propagation of feature annotation.</text>
</comment>
<evidence type="ECO:0000256" key="9">
    <source>
        <dbReference type="SAM" id="MobiDB-lite"/>
    </source>
</evidence>
<sequence length="682" mass="75397">MSSQLCRNGPQCRKFQEGTCHYNHDFGSIQTNGLSVPKKSLNVESPSFTPNFTPKPANALPVKGTGLSPKAAGAAAFTPRGSGTVTPAGISHSKQLSEEFVPQHFFQPQQQFSEFVPGQSFVPQQQMDSPPQMQPQINPYGDPFMSPQSLHQAIPSLDGSQQQMNPYSQPAPGVSGQQFYQDNNSYKHPLNYHLYASVGPRRENMQPYQRASADFFIPDNIRDDLHKKSEAALQVFANSTLPQTVEHFHSLVALDTTSQRGATTFGYPSWIYKATSSKDGHTYALRRIEGFRLTTEQAIRSFQAWKRVTNSSVVRIHDAFTGRWFGDSSLIVVTDYHPLAQTLAEKYFPAIRSGKSSAPFVAENDMWGYLVQLASALKAIHEAGFAAQTVTASKVLLTAKNRLRLNGCGVLDITQYEQRQPVTELQRVDLQDLGRLMLSLAARNPTAHQNTEKSLDFISRAYSERFRLCLAWLLTPPASTHEGPSPTITSDHAPTLSDYNVSNLLTNISDKVISVLDSTLHYEDELTNNLMRELENGRLVRLLTKLNVVLERPDISIAPTSSNNPSTSTSTPALLNNTDQPSSAWSETGERYYLKLFRDYVFHQCDHEGRPVLNLGHIITCLNKLDAGVDELVQLVSRDEQSVMVVSFREVKRGFEGAWGEISKSAASAGLSGGGTGVGGRR</sequence>
<feature type="binding site" evidence="8">
    <location>
        <begin position="393"/>
        <end position="394"/>
    </location>
    <ligand>
        <name>ATP</name>
        <dbReference type="ChEBI" id="CHEBI:30616"/>
    </ligand>
</feature>
<comment type="subunit">
    <text evidence="8">Homodimer. Forms a heterotrimer with a catalytic subunit PAN2 to form the poly(A)-nuclease (PAN) deadenylation complex. Interacts (via PAM-2 motif) with poly(A)-binding protein PAB1 (via PABC domain), conferring substrate specificity of the enzyme complex.</text>
</comment>
<evidence type="ECO:0000259" key="10">
    <source>
        <dbReference type="PROSITE" id="PS50011"/>
    </source>
</evidence>
<keyword evidence="5" id="KW-0863">Zinc-finger</keyword>
<comment type="caution">
    <text evidence="11">The sequence shown here is derived from an EMBL/GenBank/DDBJ whole genome shotgun (WGS) entry which is preliminary data.</text>
</comment>
<comment type="similarity">
    <text evidence="8">Belongs to the protein kinase superfamily. PAN3 family.</text>
</comment>
<feature type="coiled-coil region" evidence="8">
    <location>
        <begin position="510"/>
        <end position="548"/>
    </location>
</feature>
<gene>
    <name evidence="8" type="primary">PAN3</name>
    <name evidence="11" type="ORF">B0A55_07380</name>
</gene>
<dbReference type="HAMAP" id="MF_03181">
    <property type="entry name" value="PAN3"/>
    <property type="match status" value="1"/>
</dbReference>
<evidence type="ECO:0000313" key="11">
    <source>
        <dbReference type="EMBL" id="TKA70955.1"/>
    </source>
</evidence>
<evidence type="ECO:0000256" key="8">
    <source>
        <dbReference type="HAMAP-Rule" id="MF_03181"/>
    </source>
</evidence>
<feature type="binding site" evidence="8">
    <location>
        <position position="286"/>
    </location>
    <ligand>
        <name>ATP</name>
        <dbReference type="ChEBI" id="CHEBI:30616"/>
    </ligand>
</feature>
<dbReference type="Gene3D" id="1.10.510.10">
    <property type="entry name" value="Transferase(Phosphotransferase) domain 1"/>
    <property type="match status" value="1"/>
</dbReference>
<feature type="binding site" evidence="8">
    <location>
        <begin position="335"/>
        <end position="342"/>
    </location>
    <ligand>
        <name>ATP</name>
        <dbReference type="ChEBI" id="CHEBI:30616"/>
    </ligand>
</feature>
<dbReference type="InterPro" id="IPR000719">
    <property type="entry name" value="Prot_kinase_dom"/>
</dbReference>
<organism evidence="11 12">
    <name type="scientific">Friedmanniomyces simplex</name>
    <dbReference type="NCBI Taxonomy" id="329884"/>
    <lineage>
        <taxon>Eukaryota</taxon>
        <taxon>Fungi</taxon>
        <taxon>Dikarya</taxon>
        <taxon>Ascomycota</taxon>
        <taxon>Pezizomycotina</taxon>
        <taxon>Dothideomycetes</taxon>
        <taxon>Dothideomycetidae</taxon>
        <taxon>Mycosphaerellales</taxon>
        <taxon>Teratosphaeriaceae</taxon>
        <taxon>Friedmanniomyces</taxon>
    </lineage>
</organism>
<feature type="region of interest" description="Disordered" evidence="9">
    <location>
        <begin position="559"/>
        <end position="582"/>
    </location>
</feature>
<keyword evidence="2 8" id="KW-0963">Cytoplasm</keyword>
<evidence type="ECO:0000256" key="2">
    <source>
        <dbReference type="ARBA" id="ARBA00022490"/>
    </source>
</evidence>
<dbReference type="GO" id="GO:0000932">
    <property type="term" value="C:P-body"/>
    <property type="evidence" value="ECO:0007669"/>
    <property type="project" value="TreeGrafter"/>
</dbReference>
<keyword evidence="5" id="KW-0862">Zinc</keyword>
<dbReference type="GO" id="GO:0000289">
    <property type="term" value="P:nuclear-transcribed mRNA poly(A) tail shortening"/>
    <property type="evidence" value="ECO:0007669"/>
    <property type="project" value="UniProtKB-UniRule"/>
</dbReference>
<dbReference type="EMBL" id="NAJQ01000374">
    <property type="protein sequence ID" value="TKA70955.1"/>
    <property type="molecule type" value="Genomic_DNA"/>
</dbReference>